<proteinExistence type="predicted"/>
<dbReference type="Proteomes" id="UP001157502">
    <property type="component" value="Chromosome 17"/>
</dbReference>
<accession>A0ACC2G4R8</accession>
<comment type="caution">
    <text evidence="1">The sequence shown here is derived from an EMBL/GenBank/DDBJ whole genome shotgun (WGS) entry which is preliminary data.</text>
</comment>
<name>A0ACC2G4R8_DALPE</name>
<reference evidence="1" key="1">
    <citation type="submission" date="2021-05" db="EMBL/GenBank/DDBJ databases">
        <authorList>
            <person name="Pan Q."/>
            <person name="Jouanno E."/>
            <person name="Zahm M."/>
            <person name="Klopp C."/>
            <person name="Cabau C."/>
            <person name="Louis A."/>
            <person name="Berthelot C."/>
            <person name="Parey E."/>
            <person name="Roest Crollius H."/>
            <person name="Montfort J."/>
            <person name="Robinson-Rechavi M."/>
            <person name="Bouchez O."/>
            <person name="Lampietro C."/>
            <person name="Lopez Roques C."/>
            <person name="Donnadieu C."/>
            <person name="Postlethwait J."/>
            <person name="Bobe J."/>
            <person name="Dillon D."/>
            <person name="Chandos A."/>
            <person name="von Hippel F."/>
            <person name="Guiguen Y."/>
        </authorList>
    </citation>
    <scope>NUCLEOTIDE SEQUENCE</scope>
    <source>
        <strain evidence="1">YG-Jan2019</strain>
    </source>
</reference>
<sequence>MKAYGVPWDQQILEHPMENHVCCDPRSRQSLRNHLVLRRGFSSTNFGLCVDLRMVFKRLLVLLILALPVKSNPLSSPTLTSSVRRLPVLQLASK</sequence>
<gene>
    <name evidence="1" type="ORF">DPEC_G00205370</name>
</gene>
<dbReference type="EMBL" id="CM055744">
    <property type="protein sequence ID" value="KAJ7998480.1"/>
    <property type="molecule type" value="Genomic_DNA"/>
</dbReference>
<organism evidence="1 2">
    <name type="scientific">Dallia pectoralis</name>
    <name type="common">Alaska blackfish</name>
    <dbReference type="NCBI Taxonomy" id="75939"/>
    <lineage>
        <taxon>Eukaryota</taxon>
        <taxon>Metazoa</taxon>
        <taxon>Chordata</taxon>
        <taxon>Craniata</taxon>
        <taxon>Vertebrata</taxon>
        <taxon>Euteleostomi</taxon>
        <taxon>Actinopterygii</taxon>
        <taxon>Neopterygii</taxon>
        <taxon>Teleostei</taxon>
        <taxon>Protacanthopterygii</taxon>
        <taxon>Esociformes</taxon>
        <taxon>Umbridae</taxon>
        <taxon>Dallia</taxon>
    </lineage>
</organism>
<evidence type="ECO:0000313" key="2">
    <source>
        <dbReference type="Proteomes" id="UP001157502"/>
    </source>
</evidence>
<evidence type="ECO:0000313" key="1">
    <source>
        <dbReference type="EMBL" id="KAJ7998480.1"/>
    </source>
</evidence>
<protein>
    <submittedName>
        <fullName evidence="1">Uncharacterized protein</fullName>
    </submittedName>
</protein>
<keyword evidence="2" id="KW-1185">Reference proteome</keyword>